<dbReference type="Proteomes" id="UP000001798">
    <property type="component" value="Chromosome 4"/>
</dbReference>
<gene>
    <name evidence="3" type="ORF">BCIN_04g02640</name>
</gene>
<dbReference type="OrthoDB" id="203796at2759"/>
<reference evidence="3 4" key="3">
    <citation type="journal article" date="2017" name="Mol. Plant Pathol.">
        <title>A gapless genome sequence of the fungus Botrytis cinerea.</title>
        <authorList>
            <person name="Van Kan J.A."/>
            <person name="Stassen J.H."/>
            <person name="Mosbach A."/>
            <person name="Van Der Lee T.A."/>
            <person name="Faino L."/>
            <person name="Farmer A.D."/>
            <person name="Papasotiriou D.G."/>
            <person name="Zhou S."/>
            <person name="Seidl M.F."/>
            <person name="Cottam E."/>
            <person name="Edel D."/>
            <person name="Hahn M."/>
            <person name="Schwartz D.C."/>
            <person name="Dietrich R.A."/>
            <person name="Widdison S."/>
            <person name="Scalliet G."/>
        </authorList>
    </citation>
    <scope>NUCLEOTIDE SEQUENCE [LARGE SCALE GENOMIC DNA]</scope>
    <source>
        <strain evidence="3 4">B05.10</strain>
    </source>
</reference>
<accession>A0A384JEP6</accession>
<dbReference type="EMBL" id="CP009808">
    <property type="protein sequence ID" value="ATZ49069.1"/>
    <property type="molecule type" value="Genomic_DNA"/>
</dbReference>
<reference evidence="3 4" key="1">
    <citation type="journal article" date="2011" name="PLoS Genet.">
        <title>Genomic analysis of the necrotrophic fungal pathogens Sclerotinia sclerotiorum and Botrytis cinerea.</title>
        <authorList>
            <person name="Amselem J."/>
            <person name="Cuomo C.A."/>
            <person name="van Kan J.A."/>
            <person name="Viaud M."/>
            <person name="Benito E.P."/>
            <person name="Couloux A."/>
            <person name="Coutinho P.M."/>
            <person name="de Vries R.P."/>
            <person name="Dyer P.S."/>
            <person name="Fillinger S."/>
            <person name="Fournier E."/>
            <person name="Gout L."/>
            <person name="Hahn M."/>
            <person name="Kohn L."/>
            <person name="Lapalu N."/>
            <person name="Plummer K.M."/>
            <person name="Pradier J.M."/>
            <person name="Quevillon E."/>
            <person name="Sharon A."/>
            <person name="Simon A."/>
            <person name="ten Have A."/>
            <person name="Tudzynski B."/>
            <person name="Tudzynski P."/>
            <person name="Wincker P."/>
            <person name="Andrew M."/>
            <person name="Anthouard V."/>
            <person name="Beever R.E."/>
            <person name="Beffa R."/>
            <person name="Benoit I."/>
            <person name="Bouzid O."/>
            <person name="Brault B."/>
            <person name="Chen Z."/>
            <person name="Choquer M."/>
            <person name="Collemare J."/>
            <person name="Cotton P."/>
            <person name="Danchin E.G."/>
            <person name="Da Silva C."/>
            <person name="Gautier A."/>
            <person name="Giraud C."/>
            <person name="Giraud T."/>
            <person name="Gonzalez C."/>
            <person name="Grossetete S."/>
            <person name="Guldener U."/>
            <person name="Henrissat B."/>
            <person name="Howlett B.J."/>
            <person name="Kodira C."/>
            <person name="Kretschmer M."/>
            <person name="Lappartient A."/>
            <person name="Leroch M."/>
            <person name="Levis C."/>
            <person name="Mauceli E."/>
            <person name="Neuveglise C."/>
            <person name="Oeser B."/>
            <person name="Pearson M."/>
            <person name="Poulain J."/>
            <person name="Poussereau N."/>
            <person name="Quesneville H."/>
            <person name="Rascle C."/>
            <person name="Schumacher J."/>
            <person name="Segurens B."/>
            <person name="Sexton A."/>
            <person name="Silva E."/>
            <person name="Sirven C."/>
            <person name="Soanes D.M."/>
            <person name="Talbot N.J."/>
            <person name="Templeton M."/>
            <person name="Yandava C."/>
            <person name="Yarden O."/>
            <person name="Zeng Q."/>
            <person name="Rollins J.A."/>
            <person name="Lebrun M.H."/>
            <person name="Dickman M."/>
        </authorList>
    </citation>
    <scope>NUCLEOTIDE SEQUENCE [LARGE SCALE GENOMIC DNA]</scope>
    <source>
        <strain evidence="3 4">B05.10</strain>
    </source>
</reference>
<evidence type="ECO:0000313" key="3">
    <source>
        <dbReference type="EMBL" id="ATZ49069.1"/>
    </source>
</evidence>
<organism evidence="3 4">
    <name type="scientific">Botryotinia fuckeliana (strain B05.10)</name>
    <name type="common">Noble rot fungus</name>
    <name type="synonym">Botrytis cinerea</name>
    <dbReference type="NCBI Taxonomy" id="332648"/>
    <lineage>
        <taxon>Eukaryota</taxon>
        <taxon>Fungi</taxon>
        <taxon>Dikarya</taxon>
        <taxon>Ascomycota</taxon>
        <taxon>Pezizomycotina</taxon>
        <taxon>Leotiomycetes</taxon>
        <taxon>Helotiales</taxon>
        <taxon>Sclerotiniaceae</taxon>
        <taxon>Botrytis</taxon>
    </lineage>
</organism>
<keyword evidence="2" id="KW-0472">Membrane</keyword>
<dbReference type="PANTHER" id="PTHR37848:SF1">
    <property type="entry name" value="SUN DOMAIN-CONTAINING PROTEIN"/>
    <property type="match status" value="1"/>
</dbReference>
<dbReference type="PANTHER" id="PTHR37848">
    <property type="entry name" value="EXPRESSED PROTEIN"/>
    <property type="match status" value="1"/>
</dbReference>
<feature type="region of interest" description="Disordered" evidence="1">
    <location>
        <begin position="1"/>
        <end position="21"/>
    </location>
</feature>
<evidence type="ECO:0008006" key="5">
    <source>
        <dbReference type="Google" id="ProtNLM"/>
    </source>
</evidence>
<keyword evidence="4" id="KW-1185">Reference proteome</keyword>
<evidence type="ECO:0000313" key="4">
    <source>
        <dbReference type="Proteomes" id="UP000001798"/>
    </source>
</evidence>
<evidence type="ECO:0000256" key="1">
    <source>
        <dbReference type="SAM" id="MobiDB-lite"/>
    </source>
</evidence>
<dbReference type="RefSeq" id="XP_024548246.1">
    <property type="nucleotide sequence ID" value="XM_024692471.1"/>
</dbReference>
<protein>
    <recommendedName>
        <fullName evidence="5">Abc transporter protein</fullName>
    </recommendedName>
</protein>
<name>A0A384JEP6_BOTFB</name>
<feature type="transmembrane region" description="Helical" evidence="2">
    <location>
        <begin position="271"/>
        <end position="292"/>
    </location>
</feature>
<dbReference type="GeneID" id="5437816"/>
<dbReference type="KEGG" id="bfu:BCIN_04g02640"/>
<keyword evidence="2" id="KW-1133">Transmembrane helix</keyword>
<proteinExistence type="predicted"/>
<keyword evidence="2" id="KW-0812">Transmembrane</keyword>
<dbReference type="VEuPathDB" id="FungiDB:Bcin04g02640"/>
<dbReference type="AlphaFoldDB" id="A0A384JEP6"/>
<evidence type="ECO:0000256" key="2">
    <source>
        <dbReference type="SAM" id="Phobius"/>
    </source>
</evidence>
<sequence length="405" mass="45965">MSKATTLPPPMVYRDNPALDDASTSSAVSLHTIDGYVDSDELPPSYSYTDEPVSTISADSVPTHPTLGVWYRSPPELPFSSHDLDCSEFRTRFPNFSTNATTLYDMIREQTKYPPGYYVNITGWHNETKRQGNKETKSKIIDFLIRINITHLLARGVGLSGEVECLPNNVKGYRGGRISSSEPTVVADEETQTDELKAWCEDYVSNPASVKSFMLKREIINHDTKKLEQHLRSTLAETNYRGHVEIDFPSTHKRLIVYSPGKINEWRITTWIRWVFYLTFFWLISWPVLFFLTHKYEVVKVIFPYADRLVDDGGGRTCTIMSEVEWLNLWESSIRRAALARMMCKDRCLDDAYRRETAAADARGLVASSAQEPDTNVGNAALNILRQGLRVAEGFHANRGWGGDC</sequence>
<reference evidence="3 4" key="2">
    <citation type="journal article" date="2012" name="Eukaryot. Cell">
        <title>Genome update of Botrytis cinerea strains B05.10 and T4.</title>
        <authorList>
            <person name="Staats M."/>
            <person name="van Kan J.A."/>
        </authorList>
    </citation>
    <scope>NUCLEOTIDE SEQUENCE [LARGE SCALE GENOMIC DNA]</scope>
    <source>
        <strain evidence="3 4">B05.10</strain>
    </source>
</reference>